<dbReference type="STRING" id="428990.SAMN06295987_102173"/>
<sequence length="284" mass="30239">MCEAIPATEKPGIATHGNRADWGQTGIWREFVMSSGSNMAARGGIRTGILLACCVSVLALPSAVLAFTATIRAANFTAPSLESLDPEASDENLSRAVAMRSLAKGHQFPFTPAGTPNRPDRAVTVAVRVDPEAAKAIIVRHRSSVAKAEQEPGSLRMAPTGFNLGVARGYQNFAQNLVQPPASRNPAEIPDLQKFSLSPGASATNTDSRFSPRISIDEKRAAGRAPRTFAGDAGEVDLGGAYRVTDNLNVTAGVRYSQDRERLLPLTDGKQDSQAVYVGTQFRF</sequence>
<keyword evidence="3" id="KW-1185">Reference proteome</keyword>
<reference evidence="3" key="1">
    <citation type="submission" date="2017-02" db="EMBL/GenBank/DDBJ databases">
        <authorList>
            <person name="Varghese N."/>
            <person name="Submissions S."/>
        </authorList>
    </citation>
    <scope>NUCLEOTIDE SEQUENCE [LARGE SCALE GENOMIC DNA]</scope>
    <source>
        <strain evidence="3">SM117</strain>
    </source>
</reference>
<feature type="transmembrane region" description="Helical" evidence="1">
    <location>
        <begin position="49"/>
        <end position="71"/>
    </location>
</feature>
<dbReference type="Proteomes" id="UP000190989">
    <property type="component" value="Unassembled WGS sequence"/>
</dbReference>
<keyword evidence="1" id="KW-0812">Transmembrane</keyword>
<evidence type="ECO:0000313" key="2">
    <source>
        <dbReference type="EMBL" id="SLJ93723.1"/>
    </source>
</evidence>
<dbReference type="SUPFAM" id="SSF56935">
    <property type="entry name" value="Porins"/>
    <property type="match status" value="1"/>
</dbReference>
<evidence type="ECO:0000256" key="1">
    <source>
        <dbReference type="SAM" id="Phobius"/>
    </source>
</evidence>
<proteinExistence type="predicted"/>
<organism evidence="2 3">
    <name type="scientific">Novosphingobium mathurense</name>
    <dbReference type="NCBI Taxonomy" id="428990"/>
    <lineage>
        <taxon>Bacteria</taxon>
        <taxon>Pseudomonadati</taxon>
        <taxon>Pseudomonadota</taxon>
        <taxon>Alphaproteobacteria</taxon>
        <taxon>Sphingomonadales</taxon>
        <taxon>Sphingomonadaceae</taxon>
        <taxon>Novosphingobium</taxon>
    </lineage>
</organism>
<protein>
    <submittedName>
        <fullName evidence="2">Outer membrane scaffolding protein for murein synthesis, MipA/OmpV family</fullName>
    </submittedName>
</protein>
<accession>A0A1U6HD80</accession>
<name>A0A1U6HD80_9SPHN</name>
<keyword evidence="1" id="KW-1133">Transmembrane helix</keyword>
<dbReference type="EMBL" id="FVZE01000002">
    <property type="protein sequence ID" value="SLJ93723.1"/>
    <property type="molecule type" value="Genomic_DNA"/>
</dbReference>
<evidence type="ECO:0000313" key="3">
    <source>
        <dbReference type="Proteomes" id="UP000190989"/>
    </source>
</evidence>
<keyword evidence="1" id="KW-0472">Membrane</keyword>
<gene>
    <name evidence="2" type="ORF">SAMN06295987_102173</name>
</gene>
<dbReference type="AlphaFoldDB" id="A0A1U6HD80"/>